<evidence type="ECO:0000313" key="2">
    <source>
        <dbReference type="EMBL" id="GBM05979.1"/>
    </source>
</evidence>
<reference evidence="2 3" key="1">
    <citation type="journal article" date="2019" name="Sci. Rep.">
        <title>Orb-weaving spider Araneus ventricosus genome elucidates the spidroin gene catalogue.</title>
        <authorList>
            <person name="Kono N."/>
            <person name="Nakamura H."/>
            <person name="Ohtoshi R."/>
            <person name="Moran D.A.P."/>
            <person name="Shinohara A."/>
            <person name="Yoshida Y."/>
            <person name="Fujiwara M."/>
            <person name="Mori M."/>
            <person name="Tomita M."/>
            <person name="Arakawa K."/>
        </authorList>
    </citation>
    <scope>NUCLEOTIDE SEQUENCE [LARGE SCALE GENOMIC DNA]</scope>
</reference>
<comment type="caution">
    <text evidence="2">The sequence shown here is derived from an EMBL/GenBank/DDBJ whole genome shotgun (WGS) entry which is preliminary data.</text>
</comment>
<sequence length="78" mass="8650">MSRMAPGFAPHTPSFRITPSEGHLAPSSRCLHLSNLTKTLTWKTELEMLSPCGNKCRCEQDRSSAAELMAPDTHTNHQ</sequence>
<keyword evidence="3" id="KW-1185">Reference proteome</keyword>
<dbReference type="AlphaFoldDB" id="A0A4Y2CP95"/>
<accession>A0A4Y2CP95</accession>
<dbReference type="Proteomes" id="UP000499080">
    <property type="component" value="Unassembled WGS sequence"/>
</dbReference>
<protein>
    <submittedName>
        <fullName evidence="2">Uncharacterized protein</fullName>
    </submittedName>
</protein>
<dbReference type="EMBL" id="BGPR01000221">
    <property type="protein sequence ID" value="GBM05979.1"/>
    <property type="molecule type" value="Genomic_DNA"/>
</dbReference>
<evidence type="ECO:0000313" key="3">
    <source>
        <dbReference type="Proteomes" id="UP000499080"/>
    </source>
</evidence>
<name>A0A4Y2CP95_ARAVE</name>
<evidence type="ECO:0000256" key="1">
    <source>
        <dbReference type="SAM" id="MobiDB-lite"/>
    </source>
</evidence>
<gene>
    <name evidence="2" type="ORF">AVEN_80569_1</name>
</gene>
<organism evidence="2 3">
    <name type="scientific">Araneus ventricosus</name>
    <name type="common">Orbweaver spider</name>
    <name type="synonym">Epeira ventricosa</name>
    <dbReference type="NCBI Taxonomy" id="182803"/>
    <lineage>
        <taxon>Eukaryota</taxon>
        <taxon>Metazoa</taxon>
        <taxon>Ecdysozoa</taxon>
        <taxon>Arthropoda</taxon>
        <taxon>Chelicerata</taxon>
        <taxon>Arachnida</taxon>
        <taxon>Araneae</taxon>
        <taxon>Araneomorphae</taxon>
        <taxon>Entelegynae</taxon>
        <taxon>Araneoidea</taxon>
        <taxon>Araneidae</taxon>
        <taxon>Araneus</taxon>
    </lineage>
</organism>
<feature type="region of interest" description="Disordered" evidence="1">
    <location>
        <begin position="1"/>
        <end position="21"/>
    </location>
</feature>
<proteinExistence type="predicted"/>